<dbReference type="STRING" id="486698.AWC22_00890"/>
<gene>
    <name evidence="2" type="ORF">AWC22_00890</name>
</gene>
<sequence length="125" mass="13513">MELGGKSAASILDEEIGSRIWQRQRAPVEGCTANGIDEGAGWYAAAGVPRAGQRLFRAAHRLRRPRHQDDDRAGGDRRTVLAAIGYDTEEDAIIANDSAYGLAGAVWTTGIPKGIEIAEKIRNRN</sequence>
<evidence type="ECO:0000313" key="3">
    <source>
        <dbReference type="Proteomes" id="UP000193087"/>
    </source>
</evidence>
<dbReference type="Proteomes" id="UP000193087">
    <property type="component" value="Unassembled WGS sequence"/>
</dbReference>
<dbReference type="InterPro" id="IPR016163">
    <property type="entry name" value="Ald_DH_C"/>
</dbReference>
<reference evidence="2 3" key="1">
    <citation type="submission" date="2016-01" db="EMBL/GenBank/DDBJ databases">
        <title>The new phylogeny of the genus Mycobacterium.</title>
        <authorList>
            <person name="Tarcisio F."/>
            <person name="Conor M."/>
            <person name="Antonella G."/>
            <person name="Elisabetta G."/>
            <person name="Giulia F.S."/>
            <person name="Sara T."/>
            <person name="Anna F."/>
            <person name="Clotilde B."/>
            <person name="Roberto B."/>
            <person name="Veronica D.S."/>
            <person name="Fabio R."/>
            <person name="Monica P."/>
            <person name="Olivier J."/>
            <person name="Enrico T."/>
            <person name="Nicola S."/>
        </authorList>
    </citation>
    <scope>NUCLEOTIDE SEQUENCE [LARGE SCALE GENOMIC DNA]</scope>
    <source>
        <strain evidence="2 3">DSM 45176</strain>
    </source>
</reference>
<dbReference type="Pfam" id="PF00171">
    <property type="entry name" value="Aldedh"/>
    <property type="match status" value="1"/>
</dbReference>
<dbReference type="GO" id="GO:0016620">
    <property type="term" value="F:oxidoreductase activity, acting on the aldehyde or oxo group of donors, NAD or NADP as acceptor"/>
    <property type="evidence" value="ECO:0007669"/>
    <property type="project" value="InterPro"/>
</dbReference>
<dbReference type="EMBL" id="LQPQ01000068">
    <property type="protein sequence ID" value="ORW80242.1"/>
    <property type="molecule type" value="Genomic_DNA"/>
</dbReference>
<organism evidence="2 3">
    <name type="scientific">Mycobacterium riyadhense</name>
    <dbReference type="NCBI Taxonomy" id="486698"/>
    <lineage>
        <taxon>Bacteria</taxon>
        <taxon>Bacillati</taxon>
        <taxon>Actinomycetota</taxon>
        <taxon>Actinomycetes</taxon>
        <taxon>Mycobacteriales</taxon>
        <taxon>Mycobacteriaceae</taxon>
        <taxon>Mycobacterium</taxon>
    </lineage>
</organism>
<dbReference type="AlphaFoldDB" id="A0A1X2CWH8"/>
<evidence type="ECO:0000313" key="2">
    <source>
        <dbReference type="EMBL" id="ORW80242.1"/>
    </source>
</evidence>
<dbReference type="Gene3D" id="3.40.309.10">
    <property type="entry name" value="Aldehyde Dehydrogenase, Chain A, domain 2"/>
    <property type="match status" value="1"/>
</dbReference>
<protein>
    <recommendedName>
        <fullName evidence="1">Aldehyde dehydrogenase domain-containing protein</fullName>
    </recommendedName>
</protein>
<comment type="caution">
    <text evidence="2">The sequence shown here is derived from an EMBL/GenBank/DDBJ whole genome shotgun (WGS) entry which is preliminary data.</text>
</comment>
<feature type="domain" description="Aldehyde dehydrogenase" evidence="1">
    <location>
        <begin position="80"/>
        <end position="122"/>
    </location>
</feature>
<proteinExistence type="predicted"/>
<accession>A0A1X2CWH8</accession>
<dbReference type="InterPro" id="IPR016161">
    <property type="entry name" value="Ald_DH/histidinol_DH"/>
</dbReference>
<name>A0A1X2CWH8_9MYCO</name>
<evidence type="ECO:0000259" key="1">
    <source>
        <dbReference type="Pfam" id="PF00171"/>
    </source>
</evidence>
<dbReference type="InterPro" id="IPR015590">
    <property type="entry name" value="Aldehyde_DH_dom"/>
</dbReference>
<keyword evidence="3" id="KW-1185">Reference proteome</keyword>
<dbReference type="SUPFAM" id="SSF53720">
    <property type="entry name" value="ALDH-like"/>
    <property type="match status" value="1"/>
</dbReference>